<dbReference type="EMBL" id="JAFBBO010000001">
    <property type="protein sequence ID" value="MBM7480365.1"/>
    <property type="molecule type" value="Genomic_DNA"/>
</dbReference>
<evidence type="ECO:0000313" key="4">
    <source>
        <dbReference type="EMBL" id="MBM7480365.1"/>
    </source>
</evidence>
<reference evidence="4 5" key="1">
    <citation type="submission" date="2021-01" db="EMBL/GenBank/DDBJ databases">
        <title>Sequencing the genomes of 1000 actinobacteria strains.</title>
        <authorList>
            <person name="Klenk H.-P."/>
        </authorList>
    </citation>
    <scope>NUCLEOTIDE SEQUENCE [LARGE SCALE GENOMIC DNA]</scope>
    <source>
        <strain evidence="4 5">DSM 46000</strain>
    </source>
</reference>
<feature type="domain" description="DUF7657" evidence="3">
    <location>
        <begin position="47"/>
        <end position="327"/>
    </location>
</feature>
<feature type="transmembrane region" description="Helical" evidence="1">
    <location>
        <begin position="273"/>
        <end position="291"/>
    </location>
</feature>
<feature type="domain" description="DUF7654" evidence="2">
    <location>
        <begin position="433"/>
        <end position="541"/>
    </location>
</feature>
<feature type="transmembrane region" description="Helical" evidence="1">
    <location>
        <begin position="245"/>
        <end position="261"/>
    </location>
</feature>
<dbReference type="Pfam" id="PF24672">
    <property type="entry name" value="DUF7654"/>
    <property type="match status" value="1"/>
</dbReference>
<proteinExistence type="predicted"/>
<evidence type="ECO:0008006" key="6">
    <source>
        <dbReference type="Google" id="ProtNLM"/>
    </source>
</evidence>
<feature type="transmembrane region" description="Helical" evidence="1">
    <location>
        <begin position="338"/>
        <end position="359"/>
    </location>
</feature>
<dbReference type="InterPro" id="IPR056071">
    <property type="entry name" value="DUF7654"/>
</dbReference>
<dbReference type="Proteomes" id="UP000698059">
    <property type="component" value="Unassembled WGS sequence"/>
</dbReference>
<accession>A0ABS2LIY5</accession>
<keyword evidence="1" id="KW-1133">Transmembrane helix</keyword>
<feature type="transmembrane region" description="Helical" evidence="1">
    <location>
        <begin position="365"/>
        <end position="384"/>
    </location>
</feature>
<feature type="transmembrane region" description="Helical" evidence="1">
    <location>
        <begin position="171"/>
        <end position="192"/>
    </location>
</feature>
<keyword evidence="5" id="KW-1185">Reference proteome</keyword>
<keyword evidence="1" id="KW-0812">Transmembrane</keyword>
<feature type="transmembrane region" description="Helical" evidence="1">
    <location>
        <begin position="391"/>
        <end position="408"/>
    </location>
</feature>
<feature type="transmembrane region" description="Helical" evidence="1">
    <location>
        <begin position="147"/>
        <end position="164"/>
    </location>
</feature>
<feature type="transmembrane region" description="Helical" evidence="1">
    <location>
        <begin position="97"/>
        <end position="113"/>
    </location>
</feature>
<feature type="transmembrane region" description="Helical" evidence="1">
    <location>
        <begin position="311"/>
        <end position="331"/>
    </location>
</feature>
<feature type="transmembrane region" description="Helical" evidence="1">
    <location>
        <begin position="45"/>
        <end position="63"/>
    </location>
</feature>
<evidence type="ECO:0000259" key="3">
    <source>
        <dbReference type="Pfam" id="PF24677"/>
    </source>
</evidence>
<evidence type="ECO:0000313" key="5">
    <source>
        <dbReference type="Proteomes" id="UP000698059"/>
    </source>
</evidence>
<protein>
    <recommendedName>
        <fullName evidence="6">Glycosyltransferase RgtA/B/C/D-like domain-containing protein</fullName>
    </recommendedName>
</protein>
<dbReference type="InterPro" id="IPR056074">
    <property type="entry name" value="DUF7657"/>
</dbReference>
<name>A0ABS2LIY5_9CELL</name>
<dbReference type="Pfam" id="PF24677">
    <property type="entry name" value="DUF7657"/>
    <property type="match status" value="1"/>
</dbReference>
<sequence>METTETLNPLAAPQTFLSQLPAGPVSAVVLFDGALLTVPGIPDEILLAARWWLPFLLLFLAAPRWFASVTGNARIGYFAAALLVLGPAAAWWSFAQVRILGFVLAGCAALLLSRESWLVDRRWRAVGWGLLAAVLLARTPLYYQPWAIVLVGTIAVATAAGMLAPRAGRRASLLLLLGVTGATAALLGAILWENREGIEASLGTAYPGRRVSTGTANNFQEIFGGTNLADLETYVTFVETNGSEISSAFAVAFVWALILLAGRLRFTSTMHRVTTCTTAVVTTCWFAWSMIDFGSVGGRIPLVNIVPSGRAAEALGFLGVVLLCLVIPALPRRPGVRVAAISATVVAGLAAYAGSLLRVENLPELPLSLVWVSAALLAIAVFVVTWRPRRAYGYVISVALAAVLVWDVNPLMFGLGDLRDSGAAQRMLAEGKQARDQGEVWASDSPYVDTLMMATGVPSLSGRQLAGPDEEAWRALDPEGKYEDVWNRGGAYVWFTWTADDEVTMASPSLDVIRVTGSPCAVAELEPRLTHVVASGEITGACLVPDGSITWGGKEQRIYAIQ</sequence>
<organism evidence="4 5">
    <name type="scientific">Oerskovia jenensis</name>
    <dbReference type="NCBI Taxonomy" id="162169"/>
    <lineage>
        <taxon>Bacteria</taxon>
        <taxon>Bacillati</taxon>
        <taxon>Actinomycetota</taxon>
        <taxon>Actinomycetes</taxon>
        <taxon>Micrococcales</taxon>
        <taxon>Cellulomonadaceae</taxon>
        <taxon>Oerskovia</taxon>
    </lineage>
</organism>
<feature type="transmembrane region" description="Helical" evidence="1">
    <location>
        <begin position="125"/>
        <end position="141"/>
    </location>
</feature>
<gene>
    <name evidence="4" type="ORF">JOD49_003285</name>
</gene>
<evidence type="ECO:0000259" key="2">
    <source>
        <dbReference type="Pfam" id="PF24672"/>
    </source>
</evidence>
<keyword evidence="1" id="KW-0472">Membrane</keyword>
<evidence type="ECO:0000256" key="1">
    <source>
        <dbReference type="SAM" id="Phobius"/>
    </source>
</evidence>
<comment type="caution">
    <text evidence="4">The sequence shown here is derived from an EMBL/GenBank/DDBJ whole genome shotgun (WGS) entry which is preliminary data.</text>
</comment>
<dbReference type="RefSeq" id="WP_205308156.1">
    <property type="nucleotide sequence ID" value="NZ_JBHSTK010000003.1"/>
</dbReference>
<feature type="transmembrane region" description="Helical" evidence="1">
    <location>
        <begin position="75"/>
        <end position="91"/>
    </location>
</feature>